<evidence type="ECO:0000259" key="1">
    <source>
        <dbReference type="PROSITE" id="PS50878"/>
    </source>
</evidence>
<protein>
    <recommendedName>
        <fullName evidence="1">Reverse transcriptase domain-containing protein</fullName>
    </recommendedName>
</protein>
<dbReference type="Pfam" id="PF00078">
    <property type="entry name" value="RVT_1"/>
    <property type="match status" value="1"/>
</dbReference>
<sequence length="277" mass="31993">MALINDTLKNFNKYWKDNEYKSEPEKEKFVRSAKGTPLGRLLDNINKSVLAPHDKMLPVFIFGGVKNMNHAKAAKYLLGRKRKRTSLKLDIARFFEQISEERVYHFLHDKCACSKRAAKLLAGFCCVPKGHKGSGFEYKTIARGFATSSRLAIWCNLDTFIRLDRLVQKRLKGKDARIAIYVDDIGITASRVSKEEMKKLSDEITKLLLNADRNQRLPINEKKTKISSHEEGIEHLGLRLYRNRLSVGAKTKSKIDRARNKSERKPLIRYKHYVEKI</sequence>
<organism evidence="2 3">
    <name type="scientific">Candidatus Wolfebacteria bacterium GW2011_GWB1_41_12</name>
    <dbReference type="NCBI Taxonomy" id="1619006"/>
    <lineage>
        <taxon>Bacteria</taxon>
        <taxon>Candidatus Wolfeibacteriota</taxon>
    </lineage>
</organism>
<dbReference type="AlphaFoldDB" id="A0A0G0WWI6"/>
<accession>A0A0G0WWI6</accession>
<proteinExistence type="predicted"/>
<dbReference type="InterPro" id="IPR000477">
    <property type="entry name" value="RT_dom"/>
</dbReference>
<dbReference type="EMBL" id="LCAK01000003">
    <property type="protein sequence ID" value="KKR88815.1"/>
    <property type="molecule type" value="Genomic_DNA"/>
</dbReference>
<name>A0A0G0WWI6_9BACT</name>
<dbReference type="PROSITE" id="PS50878">
    <property type="entry name" value="RT_POL"/>
    <property type="match status" value="1"/>
</dbReference>
<reference evidence="2 3" key="1">
    <citation type="journal article" date="2015" name="Nature">
        <title>rRNA introns, odd ribosomes, and small enigmatic genomes across a large radiation of phyla.</title>
        <authorList>
            <person name="Brown C.T."/>
            <person name="Hug L.A."/>
            <person name="Thomas B.C."/>
            <person name="Sharon I."/>
            <person name="Castelle C.J."/>
            <person name="Singh A."/>
            <person name="Wilkins M.J."/>
            <person name="Williams K.H."/>
            <person name="Banfield J.F."/>
        </authorList>
    </citation>
    <scope>NUCLEOTIDE SEQUENCE [LARGE SCALE GENOMIC DNA]</scope>
</reference>
<dbReference type="Proteomes" id="UP000033918">
    <property type="component" value="Unassembled WGS sequence"/>
</dbReference>
<evidence type="ECO:0000313" key="2">
    <source>
        <dbReference type="EMBL" id="KKR88815.1"/>
    </source>
</evidence>
<feature type="domain" description="Reverse transcriptase" evidence="1">
    <location>
        <begin position="1"/>
        <end position="240"/>
    </location>
</feature>
<evidence type="ECO:0000313" key="3">
    <source>
        <dbReference type="Proteomes" id="UP000033918"/>
    </source>
</evidence>
<gene>
    <name evidence="2" type="ORF">UU38_C0003G0066</name>
</gene>
<comment type="caution">
    <text evidence="2">The sequence shown here is derived from an EMBL/GenBank/DDBJ whole genome shotgun (WGS) entry which is preliminary data.</text>
</comment>